<name>A0A0M9A2V9_9HYME</name>
<accession>A0A0M9A2V9</accession>
<gene>
    <name evidence="1" type="ORF">WN51_11900</name>
</gene>
<dbReference type="EMBL" id="KQ435752">
    <property type="protein sequence ID" value="KOX76160.1"/>
    <property type="molecule type" value="Genomic_DNA"/>
</dbReference>
<sequence length="238" mass="27493">MTTLNWIKKLEIPSVFGMPTAEDSRLDDSLIPGDRIPDDSAGQIWLNEKRYTRSMHCDTYSAEERKVVDVYKTLMSNSWYTSRFPGSFNEETDQISNFGKSKQLRNKIRSKSDLTESLSNIIPIKLLSNLKVWIVKNCKDIDFKDSGLLRGDGFYYNLHSRVANFECMELKQQSRVQYTKLMNRYPSVCDYGTQFVGSWVEPLFYDALFLKATEYGVLFDLGLLPCNIAMSVCFKVQE</sequence>
<proteinExistence type="predicted"/>
<keyword evidence="2" id="KW-1185">Reference proteome</keyword>
<dbReference type="AlphaFoldDB" id="A0A0M9A2V9"/>
<dbReference type="Proteomes" id="UP000053105">
    <property type="component" value="Unassembled WGS sequence"/>
</dbReference>
<protein>
    <submittedName>
        <fullName evidence="1">Uncharacterized protein</fullName>
    </submittedName>
</protein>
<evidence type="ECO:0000313" key="1">
    <source>
        <dbReference type="EMBL" id="KOX76160.1"/>
    </source>
</evidence>
<reference evidence="1 2" key="1">
    <citation type="submission" date="2015-07" db="EMBL/GenBank/DDBJ databases">
        <title>The genome of Melipona quadrifasciata.</title>
        <authorList>
            <person name="Pan H."/>
            <person name="Kapheim K."/>
        </authorList>
    </citation>
    <scope>NUCLEOTIDE SEQUENCE [LARGE SCALE GENOMIC DNA]</scope>
    <source>
        <strain evidence="1">0111107301</strain>
        <tissue evidence="1">Whole body</tissue>
    </source>
</reference>
<evidence type="ECO:0000313" key="2">
    <source>
        <dbReference type="Proteomes" id="UP000053105"/>
    </source>
</evidence>
<organism evidence="1 2">
    <name type="scientific">Melipona quadrifasciata</name>
    <dbReference type="NCBI Taxonomy" id="166423"/>
    <lineage>
        <taxon>Eukaryota</taxon>
        <taxon>Metazoa</taxon>
        <taxon>Ecdysozoa</taxon>
        <taxon>Arthropoda</taxon>
        <taxon>Hexapoda</taxon>
        <taxon>Insecta</taxon>
        <taxon>Pterygota</taxon>
        <taxon>Neoptera</taxon>
        <taxon>Endopterygota</taxon>
        <taxon>Hymenoptera</taxon>
        <taxon>Apocrita</taxon>
        <taxon>Aculeata</taxon>
        <taxon>Apoidea</taxon>
        <taxon>Anthophila</taxon>
        <taxon>Apidae</taxon>
        <taxon>Melipona</taxon>
    </lineage>
</organism>